<keyword evidence="9 10" id="KW-0807">Transducer</keyword>
<keyword evidence="5 10" id="KW-0552">Olfaction</keyword>
<sequence length="373" mass="41984">MVMFNANIHEILYALELVGSFTCTWPPDPNSSKREAILRNVRWLISEINATFVLICLVFTVFHSQGDIVVAMKAATEINTMFEVLLDLLFCKLKSAQLQVLIAKVKAFLEAANEEENKIMQGYVDRYQNFFSITAMGYIACGITFIFVPLISDQELPVDALCPFSMEPFGVYAMVYASHVYCVLQTALCIGVDFTITVLFAFPAVKLDILGIKLRDANDNNRLISCVKEHQEIIRFSEDTKAIVEALLFKTNITMGSAVIFGAFPLLYNQSMAIVSKFLPLVVSGCAHLYVISWPADDLKESSLRFAKSINDIPWIGKRREMTKTVVIMMQRSQKPFLVTMGALMPALTLEYFANFITTMSSYFMAMRTVIES</sequence>
<keyword evidence="12" id="KW-1185">Reference proteome</keyword>
<evidence type="ECO:0000256" key="2">
    <source>
        <dbReference type="ARBA" id="ARBA00022475"/>
    </source>
</evidence>
<evidence type="ECO:0000313" key="11">
    <source>
        <dbReference type="EMBL" id="CAL7939844.1"/>
    </source>
</evidence>
<organism evidence="11 12">
    <name type="scientific">Xylocopa violacea</name>
    <name type="common">Violet carpenter bee</name>
    <name type="synonym">Apis violacea</name>
    <dbReference type="NCBI Taxonomy" id="135666"/>
    <lineage>
        <taxon>Eukaryota</taxon>
        <taxon>Metazoa</taxon>
        <taxon>Ecdysozoa</taxon>
        <taxon>Arthropoda</taxon>
        <taxon>Hexapoda</taxon>
        <taxon>Insecta</taxon>
        <taxon>Pterygota</taxon>
        <taxon>Neoptera</taxon>
        <taxon>Endopterygota</taxon>
        <taxon>Hymenoptera</taxon>
        <taxon>Apocrita</taxon>
        <taxon>Aculeata</taxon>
        <taxon>Apoidea</taxon>
        <taxon>Anthophila</taxon>
        <taxon>Apidae</taxon>
        <taxon>Xylocopa</taxon>
        <taxon>Xylocopa</taxon>
    </lineage>
</organism>
<keyword evidence="6 10" id="KW-1133">Transmembrane helix</keyword>
<comment type="similarity">
    <text evidence="10">Belongs to the insect chemoreceptor superfamily. Heteromeric odorant receptor channel (TC 1.A.69) family.</text>
</comment>
<feature type="transmembrane region" description="Helical" evidence="10">
    <location>
        <begin position="130"/>
        <end position="152"/>
    </location>
</feature>
<evidence type="ECO:0000256" key="10">
    <source>
        <dbReference type="RuleBase" id="RU351113"/>
    </source>
</evidence>
<dbReference type="EMBL" id="CAXAJV020001290">
    <property type="protein sequence ID" value="CAL7939844.1"/>
    <property type="molecule type" value="Genomic_DNA"/>
</dbReference>
<protein>
    <recommendedName>
        <fullName evidence="10">Odorant receptor</fullName>
    </recommendedName>
</protein>
<feature type="transmembrane region" description="Helical" evidence="10">
    <location>
        <begin position="337"/>
        <end position="357"/>
    </location>
</feature>
<proteinExistence type="inferred from homology"/>
<dbReference type="PANTHER" id="PTHR21137">
    <property type="entry name" value="ODORANT RECEPTOR"/>
    <property type="match status" value="1"/>
</dbReference>
<dbReference type="PANTHER" id="PTHR21137:SF35">
    <property type="entry name" value="ODORANT RECEPTOR 19A-RELATED"/>
    <property type="match status" value="1"/>
</dbReference>
<dbReference type="Proteomes" id="UP001642520">
    <property type="component" value="Unassembled WGS sequence"/>
</dbReference>
<feature type="transmembrane region" description="Helical" evidence="10">
    <location>
        <begin position="247"/>
        <end position="268"/>
    </location>
</feature>
<keyword evidence="3 10" id="KW-0716">Sensory transduction</keyword>
<evidence type="ECO:0000256" key="5">
    <source>
        <dbReference type="ARBA" id="ARBA00022725"/>
    </source>
</evidence>
<feature type="transmembrane region" description="Helical" evidence="10">
    <location>
        <begin position="43"/>
        <end position="62"/>
    </location>
</feature>
<comment type="caution">
    <text evidence="10">Lacks conserved residue(s) required for the propagation of feature annotation.</text>
</comment>
<evidence type="ECO:0000256" key="9">
    <source>
        <dbReference type="ARBA" id="ARBA00023224"/>
    </source>
</evidence>
<keyword evidence="2" id="KW-1003">Cell membrane</keyword>
<keyword evidence="4 10" id="KW-0812">Transmembrane</keyword>
<dbReference type="InterPro" id="IPR004117">
    <property type="entry name" value="7tm6_olfct_rcpt"/>
</dbReference>
<evidence type="ECO:0000256" key="8">
    <source>
        <dbReference type="ARBA" id="ARBA00023170"/>
    </source>
</evidence>
<evidence type="ECO:0000256" key="3">
    <source>
        <dbReference type="ARBA" id="ARBA00022606"/>
    </source>
</evidence>
<reference evidence="11 12" key="1">
    <citation type="submission" date="2024-08" db="EMBL/GenBank/DDBJ databases">
        <authorList>
            <person name="Will J Nash"/>
            <person name="Angela Man"/>
            <person name="Seanna McTaggart"/>
            <person name="Kendall Baker"/>
            <person name="Tom Barker"/>
            <person name="Leah Catchpole"/>
            <person name="Alex Durrant"/>
            <person name="Karim Gharbi"/>
            <person name="Naomi Irish"/>
            <person name="Gemy Kaithakottil"/>
            <person name="Debby Ku"/>
            <person name="Aaliyah Providence"/>
            <person name="Felix Shaw"/>
            <person name="David Swarbreck"/>
            <person name="Chris Watkins"/>
            <person name="Ann M. McCartney"/>
            <person name="Giulio Formenti"/>
            <person name="Alice Mouton"/>
            <person name="Noel Vella"/>
            <person name="Bjorn M von Reumont"/>
            <person name="Adriana Vella"/>
            <person name="Wilfried Haerty"/>
        </authorList>
    </citation>
    <scope>NUCLEOTIDE SEQUENCE [LARGE SCALE GENOMIC DNA]</scope>
</reference>
<comment type="caution">
    <text evidence="11">The sequence shown here is derived from an EMBL/GenBank/DDBJ whole genome shotgun (WGS) entry which is preliminary data.</text>
</comment>
<evidence type="ECO:0000256" key="6">
    <source>
        <dbReference type="ARBA" id="ARBA00022989"/>
    </source>
</evidence>
<evidence type="ECO:0000256" key="7">
    <source>
        <dbReference type="ARBA" id="ARBA00023136"/>
    </source>
</evidence>
<dbReference type="Pfam" id="PF02949">
    <property type="entry name" value="7tm_6"/>
    <property type="match status" value="1"/>
</dbReference>
<name>A0ABP1NFR4_XYLVO</name>
<gene>
    <name evidence="11" type="ORF">XYLVIOL_LOCUS4151</name>
</gene>
<evidence type="ECO:0000313" key="12">
    <source>
        <dbReference type="Proteomes" id="UP001642520"/>
    </source>
</evidence>
<evidence type="ECO:0000256" key="4">
    <source>
        <dbReference type="ARBA" id="ARBA00022692"/>
    </source>
</evidence>
<accession>A0ABP1NFR4</accession>
<keyword evidence="7 10" id="KW-0472">Membrane</keyword>
<evidence type="ECO:0000256" key="1">
    <source>
        <dbReference type="ARBA" id="ARBA00004651"/>
    </source>
</evidence>
<keyword evidence="8 10" id="KW-0675">Receptor</keyword>
<comment type="subcellular location">
    <subcellularLocation>
        <location evidence="1 10">Cell membrane</location>
        <topology evidence="1 10">Multi-pass membrane protein</topology>
    </subcellularLocation>
</comment>
<feature type="transmembrane region" description="Helical" evidence="10">
    <location>
        <begin position="172"/>
        <end position="205"/>
    </location>
</feature>